<feature type="region of interest" description="Disordered" evidence="1">
    <location>
        <begin position="20"/>
        <end position="40"/>
    </location>
</feature>
<dbReference type="AlphaFoldDB" id="A0A6J4KZZ8"/>
<feature type="non-terminal residue" evidence="2">
    <location>
        <position position="40"/>
    </location>
</feature>
<evidence type="ECO:0000256" key="1">
    <source>
        <dbReference type="SAM" id="MobiDB-lite"/>
    </source>
</evidence>
<accession>A0A6J4KZZ8</accession>
<evidence type="ECO:0000313" key="2">
    <source>
        <dbReference type="EMBL" id="CAA9318382.1"/>
    </source>
</evidence>
<organism evidence="2">
    <name type="scientific">uncultured Gemmatimonadaceae bacterium</name>
    <dbReference type="NCBI Taxonomy" id="246130"/>
    <lineage>
        <taxon>Bacteria</taxon>
        <taxon>Pseudomonadati</taxon>
        <taxon>Gemmatimonadota</taxon>
        <taxon>Gemmatimonadia</taxon>
        <taxon>Gemmatimonadales</taxon>
        <taxon>Gemmatimonadaceae</taxon>
        <taxon>environmental samples</taxon>
    </lineage>
</organism>
<sequence length="40" mass="4287">WTTMGRMARIGADQATALTRLPYPRASAPSSSTPRKPADV</sequence>
<protein>
    <submittedName>
        <fullName evidence="2">Uncharacterized protein</fullName>
    </submittedName>
</protein>
<dbReference type="EMBL" id="CADCTU010000438">
    <property type="protein sequence ID" value="CAA9318382.1"/>
    <property type="molecule type" value="Genomic_DNA"/>
</dbReference>
<feature type="non-terminal residue" evidence="2">
    <location>
        <position position="1"/>
    </location>
</feature>
<name>A0A6J4KZZ8_9BACT</name>
<reference evidence="2" key="1">
    <citation type="submission" date="2020-02" db="EMBL/GenBank/DDBJ databases">
        <authorList>
            <person name="Meier V. D."/>
        </authorList>
    </citation>
    <scope>NUCLEOTIDE SEQUENCE</scope>
    <source>
        <strain evidence="2">AVDCRST_MAG11</strain>
    </source>
</reference>
<proteinExistence type="predicted"/>
<gene>
    <name evidence="2" type="ORF">AVDCRST_MAG11-1889</name>
</gene>